<proteinExistence type="predicted"/>
<dbReference type="AlphaFoldDB" id="K5BRX5"/>
<evidence type="ECO:0000256" key="1">
    <source>
        <dbReference type="SAM" id="SignalP"/>
    </source>
</evidence>
<keyword evidence="1" id="KW-0732">Signal</keyword>
<dbReference type="InterPro" id="IPR025049">
    <property type="entry name" value="Mfa-like_1"/>
</dbReference>
<dbReference type="CDD" id="cd13120">
    <property type="entry name" value="BF2867_like_N"/>
    <property type="match status" value="1"/>
</dbReference>
<protein>
    <recommendedName>
        <fullName evidence="4">Major fimbrial subunit protein N-terminal domain-containing protein</fullName>
    </recommendedName>
</protein>
<sequence>MKFNKLVSIALFTGLFTMVSCSQEEEQVGPVQNNEKNFLQITVSDAGVNGNVSSRAVEDGYKTTFTPNDEIGVYVVDMKTKKIYNPDPENGGMDASNRKFTLLEDGTWDPNGYGIERIEEEMEQLKFFAYYPYQANGVDFNVEVAAANTGGDPFAEAVEKWTINYEKLDTEYTKSDLMTSEATDAITVGAMGQVKFILKHRLSIAAIQMPDKVYEFQNTDPVIDPYKIPAVPESFIIKDKDKVEFNVNPYYDEQNGLYRILVKPNQEYTISGTFVLDGRKEFAHTRTAAEAKEGKAVKFKLKGSIVIDDQTLQIGDYYCADGSIIEKDKEAPQNAVGVVFFVGNPQPSALYDYTEYQDILKNTRPNCNHGLVIALNDANNGNTSKFSSNKAQDIDNWKNNQFAKGGEYINVMNKGDNNANLIELKGYNNTKLMQESQNYEPINKRSDLMCNILEQYQQSVPVLSISTNWFCPSYGELNEVTKNYQTIKSSIESAGGNLTQYPDILSVDWNKVKDTYWTSTVRNTDSQWVSGLNDAEIDAKKTGIAACNSSGNQQHFRFCLAF</sequence>
<dbReference type="Gene3D" id="2.60.40.3570">
    <property type="match status" value="1"/>
</dbReference>
<feature type="chain" id="PRO_5003881565" description="Major fimbrial subunit protein N-terminal domain-containing protein" evidence="1">
    <location>
        <begin position="23"/>
        <end position="562"/>
    </location>
</feature>
<dbReference type="Proteomes" id="UP000007995">
    <property type="component" value="Unassembled WGS sequence"/>
</dbReference>
<dbReference type="Gene3D" id="2.60.40.2620">
    <property type="entry name" value="Fimbrillin-like"/>
    <property type="match status" value="1"/>
</dbReference>
<evidence type="ECO:0008006" key="4">
    <source>
        <dbReference type="Google" id="ProtNLM"/>
    </source>
</evidence>
<organism evidence="2 3">
    <name type="scientific">Bacteroides finegoldii CL09T03C10</name>
    <dbReference type="NCBI Taxonomy" id="997888"/>
    <lineage>
        <taxon>Bacteria</taxon>
        <taxon>Pseudomonadati</taxon>
        <taxon>Bacteroidota</taxon>
        <taxon>Bacteroidia</taxon>
        <taxon>Bacteroidales</taxon>
        <taxon>Bacteroidaceae</taxon>
        <taxon>Bacteroides</taxon>
    </lineage>
</organism>
<reference evidence="2 3" key="1">
    <citation type="submission" date="2012-02" db="EMBL/GenBank/DDBJ databases">
        <title>The Genome Sequence of Bacteroides finegoldii CL09T03C10.</title>
        <authorList>
            <consortium name="The Broad Institute Genome Sequencing Platform"/>
            <person name="Earl A."/>
            <person name="Ward D."/>
            <person name="Feldgarden M."/>
            <person name="Gevers D."/>
            <person name="Zitomersky N.L."/>
            <person name="Coyne M.J."/>
            <person name="Comstock L.E."/>
            <person name="Young S.K."/>
            <person name="Zeng Q."/>
            <person name="Gargeya S."/>
            <person name="Fitzgerald M."/>
            <person name="Haas B."/>
            <person name="Abouelleil A."/>
            <person name="Alvarado L."/>
            <person name="Arachchi H.M."/>
            <person name="Berlin A."/>
            <person name="Chapman S.B."/>
            <person name="Gearin G."/>
            <person name="Goldberg J."/>
            <person name="Griggs A."/>
            <person name="Gujja S."/>
            <person name="Hansen M."/>
            <person name="Heiman D."/>
            <person name="Howarth C."/>
            <person name="Larimer J."/>
            <person name="Lui A."/>
            <person name="MacDonald P.J.P."/>
            <person name="McCowen C."/>
            <person name="Montmayeur A."/>
            <person name="Murphy C."/>
            <person name="Neiman D."/>
            <person name="Pearson M."/>
            <person name="Priest M."/>
            <person name="Roberts A."/>
            <person name="Saif S."/>
            <person name="Shea T."/>
            <person name="Sisk P."/>
            <person name="Stolte C."/>
            <person name="Sykes S."/>
            <person name="Wortman J."/>
            <person name="Nusbaum C."/>
            <person name="Birren B."/>
        </authorList>
    </citation>
    <scope>NUCLEOTIDE SEQUENCE [LARGE SCALE GENOMIC DNA]</scope>
    <source>
        <strain evidence="2 3">CL09T03C10</strain>
    </source>
</reference>
<dbReference type="Pfam" id="PF13149">
    <property type="entry name" value="Mfa_like_1"/>
    <property type="match status" value="1"/>
</dbReference>
<accession>K5BRX5</accession>
<evidence type="ECO:0000313" key="3">
    <source>
        <dbReference type="Proteomes" id="UP000007995"/>
    </source>
</evidence>
<dbReference type="RefSeq" id="WP_007764867.1">
    <property type="nucleotide sequence ID" value="NZ_AKBZ01000002.1"/>
</dbReference>
<dbReference type="PROSITE" id="PS51257">
    <property type="entry name" value="PROKAR_LIPOPROTEIN"/>
    <property type="match status" value="1"/>
</dbReference>
<comment type="caution">
    <text evidence="2">The sequence shown here is derived from an EMBL/GenBank/DDBJ whole genome shotgun (WGS) entry which is preliminary data.</text>
</comment>
<name>K5BRX5_9BACE</name>
<feature type="signal peptide" evidence="1">
    <location>
        <begin position="1"/>
        <end position="22"/>
    </location>
</feature>
<dbReference type="HOGENOM" id="CLU_033781_0_0_10"/>
<dbReference type="EMBL" id="AGXW01000012">
    <property type="protein sequence ID" value="EKJ89497.1"/>
    <property type="molecule type" value="Genomic_DNA"/>
</dbReference>
<gene>
    <name evidence="2" type="ORF">HMPREF1057_03038</name>
</gene>
<dbReference type="InterPro" id="IPR042278">
    <property type="entry name" value="Mfa-like_1_N"/>
</dbReference>
<evidence type="ECO:0000313" key="2">
    <source>
        <dbReference type="EMBL" id="EKJ89497.1"/>
    </source>
</evidence>